<feature type="signal peptide" evidence="1">
    <location>
        <begin position="1"/>
        <end position="21"/>
    </location>
</feature>
<evidence type="ECO:0008006" key="4">
    <source>
        <dbReference type="Google" id="ProtNLM"/>
    </source>
</evidence>
<dbReference type="AlphaFoldDB" id="A0A7G9ST64"/>
<dbReference type="RefSeq" id="WP_187553554.1">
    <property type="nucleotide sequence ID" value="NZ_BMZL01000001.1"/>
</dbReference>
<gene>
    <name evidence="2" type="ORF">H9L16_05540</name>
</gene>
<keyword evidence="1" id="KW-0732">Signal</keyword>
<feature type="chain" id="PRO_5029002886" description="DUF3757 domain-containing protein" evidence="1">
    <location>
        <begin position="22"/>
        <end position="149"/>
    </location>
</feature>
<sequence length="149" mass="16785">MRLAHFSLMPVLACMAGCALHADTTHHSPPATMLGDFVDDYGIGHRVTEGEWLQRPDTRYRVVAWHPEAQFLIARNDAGNRSDAAKWTRIDWVALPGMPPYEWAFCLSAWDAPTQADAERADIARRDTPKTGCNGYPFSRMRRVQATLD</sequence>
<evidence type="ECO:0000256" key="1">
    <source>
        <dbReference type="SAM" id="SignalP"/>
    </source>
</evidence>
<evidence type="ECO:0000313" key="3">
    <source>
        <dbReference type="Proteomes" id="UP000515804"/>
    </source>
</evidence>
<organism evidence="2 3">
    <name type="scientific">Thermomonas carbonis</name>
    <dbReference type="NCBI Taxonomy" id="1463158"/>
    <lineage>
        <taxon>Bacteria</taxon>
        <taxon>Pseudomonadati</taxon>
        <taxon>Pseudomonadota</taxon>
        <taxon>Gammaproteobacteria</taxon>
        <taxon>Lysobacterales</taxon>
        <taxon>Lysobacteraceae</taxon>
        <taxon>Thermomonas</taxon>
    </lineage>
</organism>
<evidence type="ECO:0000313" key="2">
    <source>
        <dbReference type="EMBL" id="QNN71039.1"/>
    </source>
</evidence>
<accession>A0A7G9ST64</accession>
<dbReference type="Proteomes" id="UP000515804">
    <property type="component" value="Chromosome"/>
</dbReference>
<keyword evidence="3" id="KW-1185">Reference proteome</keyword>
<dbReference type="EMBL" id="CP060719">
    <property type="protein sequence ID" value="QNN71039.1"/>
    <property type="molecule type" value="Genomic_DNA"/>
</dbReference>
<dbReference type="KEGG" id="tcn:H9L16_05540"/>
<name>A0A7G9ST64_9GAMM</name>
<protein>
    <recommendedName>
        <fullName evidence="4">DUF3757 domain-containing protein</fullName>
    </recommendedName>
</protein>
<proteinExistence type="predicted"/>
<reference evidence="2 3" key="1">
    <citation type="submission" date="2020-08" db="EMBL/GenBank/DDBJ databases">
        <title>Genome sequence of Thermomonas carbonis KCTC 42013T.</title>
        <authorList>
            <person name="Hyun D.-W."/>
            <person name="Bae J.-W."/>
        </authorList>
    </citation>
    <scope>NUCLEOTIDE SEQUENCE [LARGE SCALE GENOMIC DNA]</scope>
    <source>
        <strain evidence="2 3">KCTC 42013</strain>
    </source>
</reference>